<evidence type="ECO:0000256" key="2">
    <source>
        <dbReference type="ARBA" id="ARBA00009329"/>
    </source>
</evidence>
<keyword evidence="5" id="KW-0326">Glycosidase</keyword>
<dbReference type="PANTHER" id="PTHR43818">
    <property type="entry name" value="BCDNA.GH03377"/>
    <property type="match status" value="1"/>
</dbReference>
<comment type="caution">
    <text evidence="8">The sequence shown here is derived from an EMBL/GenBank/DDBJ whole genome shotgun (WGS) entry which is preliminary data.</text>
</comment>
<dbReference type="EMBL" id="JAKZBV010000002">
    <property type="protein sequence ID" value="MCH6472544.1"/>
    <property type="molecule type" value="Genomic_DNA"/>
</dbReference>
<evidence type="ECO:0000259" key="6">
    <source>
        <dbReference type="Pfam" id="PF01408"/>
    </source>
</evidence>
<comment type="cofactor">
    <cofactor evidence="1">
        <name>NAD(+)</name>
        <dbReference type="ChEBI" id="CHEBI:57540"/>
    </cofactor>
</comment>
<name>A0ABS9U782_9MICC</name>
<dbReference type="Gene3D" id="3.30.360.10">
    <property type="entry name" value="Dihydrodipicolinate Reductase, domain 2"/>
    <property type="match status" value="1"/>
</dbReference>
<accession>A0ABS9U782</accession>
<dbReference type="PANTHER" id="PTHR43818:SF11">
    <property type="entry name" value="BCDNA.GH03377"/>
    <property type="match status" value="1"/>
</dbReference>
<protein>
    <submittedName>
        <fullName evidence="8">Gfo/Idh/MocA family oxidoreductase</fullName>
    </submittedName>
</protein>
<keyword evidence="4" id="KW-0560">Oxidoreductase</keyword>
<comment type="similarity">
    <text evidence="2">Belongs to the Gfo/Idh/MocA family. Glycosyl hydrolase 109 subfamily.</text>
</comment>
<feature type="domain" description="Gfo/Idh/MocA-like oxidoreductase N-terminal" evidence="6">
    <location>
        <begin position="1"/>
        <end position="116"/>
    </location>
</feature>
<evidence type="ECO:0000256" key="5">
    <source>
        <dbReference type="ARBA" id="ARBA00023295"/>
    </source>
</evidence>
<evidence type="ECO:0000256" key="3">
    <source>
        <dbReference type="ARBA" id="ARBA00022801"/>
    </source>
</evidence>
<dbReference type="SUPFAM" id="SSF51735">
    <property type="entry name" value="NAD(P)-binding Rossmann-fold domains"/>
    <property type="match status" value="1"/>
</dbReference>
<feature type="domain" description="Glycosyl hydrolase 109 C-terminal" evidence="7">
    <location>
        <begin position="128"/>
        <end position="278"/>
    </location>
</feature>
<proteinExistence type="inferred from homology"/>
<evidence type="ECO:0000256" key="4">
    <source>
        <dbReference type="ARBA" id="ARBA00023002"/>
    </source>
</evidence>
<dbReference type="Proteomes" id="UP001202922">
    <property type="component" value="Unassembled WGS sequence"/>
</dbReference>
<dbReference type="RefSeq" id="WP_241056712.1">
    <property type="nucleotide sequence ID" value="NZ_JAKZBV010000002.1"/>
</dbReference>
<evidence type="ECO:0000313" key="8">
    <source>
        <dbReference type="EMBL" id="MCH6472544.1"/>
    </source>
</evidence>
<dbReference type="InterPro" id="IPR050463">
    <property type="entry name" value="Gfo/Idh/MocA_oxidrdct_glycsds"/>
</dbReference>
<dbReference type="InterPro" id="IPR049303">
    <property type="entry name" value="Glyco_hydro_109_C"/>
</dbReference>
<evidence type="ECO:0000256" key="1">
    <source>
        <dbReference type="ARBA" id="ARBA00001911"/>
    </source>
</evidence>
<dbReference type="SUPFAM" id="SSF55347">
    <property type="entry name" value="Glyceraldehyde-3-phosphate dehydrogenase-like, C-terminal domain"/>
    <property type="match status" value="1"/>
</dbReference>
<evidence type="ECO:0000259" key="7">
    <source>
        <dbReference type="Pfam" id="PF21252"/>
    </source>
</evidence>
<gene>
    <name evidence="8" type="ORF">L0M17_21725</name>
</gene>
<dbReference type="InterPro" id="IPR000683">
    <property type="entry name" value="Gfo/Idh/MocA-like_OxRdtase_N"/>
</dbReference>
<sequence>MKVGIVGASRGGGYIAAIRAAGDRAVLQGVYDPAPEASLAFNREYGAQQLFTSFEEAVDICDILVIASPQQYHAPQAAYALQAGVHVLSEVPAAVSMEQVNILLAAARSSSRVYMMSENYGYTRNNLIVRAMAREGMFGELYMGEAEYVHEMKAFHTSPSGDPTWRYYWQVGRNGVTYPTHSLGPLLDWMDDRIESVSCVGTGRWTDPEHEMDDSVTLLARTRKGGLIRTRLDLLSNRPELWDFYSVQGTGGAYESGRGMGDLPRVYLHGRSAPESWEPLEAYAERFLPDGYANPPAGSGHWGSDAWPFLEFLTAVEQGTPAPIDVYKALEMTLPGIVSEESIASGGAWLRVPQPRTMTAGIGINPGLEAPLA</sequence>
<evidence type="ECO:0000313" key="9">
    <source>
        <dbReference type="Proteomes" id="UP001202922"/>
    </source>
</evidence>
<organism evidence="8 9">
    <name type="scientific">Sinomonas terrae</name>
    <dbReference type="NCBI Taxonomy" id="2908838"/>
    <lineage>
        <taxon>Bacteria</taxon>
        <taxon>Bacillati</taxon>
        <taxon>Actinomycetota</taxon>
        <taxon>Actinomycetes</taxon>
        <taxon>Micrococcales</taxon>
        <taxon>Micrococcaceae</taxon>
        <taxon>Sinomonas</taxon>
    </lineage>
</organism>
<keyword evidence="9" id="KW-1185">Reference proteome</keyword>
<reference evidence="8 9" key="1">
    <citation type="submission" date="2022-03" db="EMBL/GenBank/DDBJ databases">
        <title>Sinomonas sp. isolated from a soil.</title>
        <authorList>
            <person name="Han J."/>
            <person name="Kim D.-U."/>
        </authorList>
    </citation>
    <scope>NUCLEOTIDE SEQUENCE [LARGE SCALE GENOMIC DNA]</scope>
    <source>
        <strain evidence="8 9">5-5</strain>
    </source>
</reference>
<dbReference type="Pfam" id="PF21252">
    <property type="entry name" value="Glyco_hydro_109_C"/>
    <property type="match status" value="1"/>
</dbReference>
<dbReference type="InterPro" id="IPR036291">
    <property type="entry name" value="NAD(P)-bd_dom_sf"/>
</dbReference>
<dbReference type="Gene3D" id="3.40.50.720">
    <property type="entry name" value="NAD(P)-binding Rossmann-like Domain"/>
    <property type="match status" value="1"/>
</dbReference>
<dbReference type="Pfam" id="PF01408">
    <property type="entry name" value="GFO_IDH_MocA"/>
    <property type="match status" value="1"/>
</dbReference>
<keyword evidence="3" id="KW-0378">Hydrolase</keyword>